<evidence type="ECO:0000256" key="3">
    <source>
        <dbReference type="ARBA" id="ARBA00022553"/>
    </source>
</evidence>
<feature type="domain" description="DRBM" evidence="12">
    <location>
        <begin position="133"/>
        <end position="201"/>
    </location>
</feature>
<evidence type="ECO:0000256" key="2">
    <source>
        <dbReference type="ARBA" id="ARBA00022527"/>
    </source>
</evidence>
<dbReference type="InterPro" id="IPR050339">
    <property type="entry name" value="CC_SR_Kinase"/>
</dbReference>
<dbReference type="Proteomes" id="UP000694565">
    <property type="component" value="Unplaced"/>
</dbReference>
<proteinExistence type="predicted"/>
<dbReference type="InterPro" id="IPR017441">
    <property type="entry name" value="Protein_kinase_ATP_BS"/>
</dbReference>
<dbReference type="GO" id="GO:0005737">
    <property type="term" value="C:cytoplasm"/>
    <property type="evidence" value="ECO:0007669"/>
    <property type="project" value="TreeGrafter"/>
</dbReference>
<evidence type="ECO:0000256" key="5">
    <source>
        <dbReference type="ARBA" id="ARBA00022741"/>
    </source>
</evidence>
<dbReference type="GO" id="GO:0004694">
    <property type="term" value="F:eukaryotic translation initiation factor 2alpha kinase activity"/>
    <property type="evidence" value="ECO:0007669"/>
    <property type="project" value="TreeGrafter"/>
</dbReference>
<dbReference type="EC" id="2.7.11.1" evidence="1"/>
<dbReference type="Ensembl" id="ENSCLMT00005049183.1">
    <property type="protein sequence ID" value="ENSCLMP00005047547.1"/>
    <property type="gene ID" value="ENSCLMG00005021798.1"/>
</dbReference>
<dbReference type="GO" id="GO:0005524">
    <property type="term" value="F:ATP binding"/>
    <property type="evidence" value="ECO:0007669"/>
    <property type="project" value="UniProtKB-UniRule"/>
</dbReference>
<reference evidence="13" key="1">
    <citation type="submission" date="2025-08" db="UniProtKB">
        <authorList>
            <consortium name="Ensembl"/>
        </authorList>
    </citation>
    <scope>IDENTIFICATION</scope>
</reference>
<dbReference type="Gene3D" id="1.10.510.10">
    <property type="entry name" value="Transferase(Phosphotransferase) domain 1"/>
    <property type="match status" value="1"/>
</dbReference>
<dbReference type="InterPro" id="IPR014720">
    <property type="entry name" value="dsRBD_dom"/>
</dbReference>
<keyword evidence="7 9" id="KW-0067">ATP-binding</keyword>
<keyword evidence="3" id="KW-0597">Phosphoprotein</keyword>
<protein>
    <recommendedName>
        <fullName evidence="1">non-specific serine/threonine protein kinase</fullName>
        <ecNumber evidence="1">2.7.11.1</ecNumber>
    </recommendedName>
</protein>
<dbReference type="AlphaFoldDB" id="A0A8C3AXW3"/>
<evidence type="ECO:0000313" key="14">
    <source>
        <dbReference type="Proteomes" id="UP000694565"/>
    </source>
</evidence>
<feature type="binding site" evidence="9">
    <location>
        <position position="293"/>
    </location>
    <ligand>
        <name>ATP</name>
        <dbReference type="ChEBI" id="CHEBI:30616"/>
    </ligand>
</feature>
<keyword evidence="6" id="KW-0418">Kinase</keyword>
<sequence>METRNYVYELYEYAQKTRSELQYEGFEAGPDHDKTFTQWVILNGKVHPYGKGKSKKEAKNNSAKHVLESLLENKHQDTVRLLSLSAADEKYNCTSGQQKEAINQNVSDICDKIRRLSGNSQLYKDNQRQREVNFIGIVDHYCQKTKRCHSYIEERRCGPAHNPQFFYKLMIDKNDYPEGEGKTVKEAKQNAARLAWSALQEQSDWDSKVSVKSTMSEDGASPMLSARLTTQETHEGSSQSTPVDSGGSIISTDSSNPSKAQVYFDSMEYLGSGAFGHVYKARHTLLERYYAVKVVCREEKSLREVGTLSELLHCNIVRYYTFWMEDSGQVIQSIFSSFSSRTSNNSSAKYLYIQMELCDTKTLKEWIEEKNTQSLQDSKRREEGLSIAQQIVSGVEYIHSKKHIHRDLKPENILFGLNGEVKIGDFGLVTRDDDDDDALMERTGQRGTTTYMAPEQKREKNYDRKVDIFPLGLIYFELLWKLSTVHERGAVWDDARSQKLPEEFSLTFPQENQIIESMLHEKPEDRPEASKLKAEMEMCAQTLNKQNTHQEDETV</sequence>
<dbReference type="GO" id="GO:0003723">
    <property type="term" value="F:RNA binding"/>
    <property type="evidence" value="ECO:0007669"/>
    <property type="project" value="UniProtKB-UniRule"/>
</dbReference>
<evidence type="ECO:0000313" key="13">
    <source>
        <dbReference type="Ensembl" id="ENSCLMP00005047547.1"/>
    </source>
</evidence>
<keyword evidence="8" id="KW-0694">RNA-binding</keyword>
<feature type="region of interest" description="Disordered" evidence="10">
    <location>
        <begin position="228"/>
        <end position="256"/>
    </location>
</feature>
<dbReference type="GO" id="GO:0005634">
    <property type="term" value="C:nucleus"/>
    <property type="evidence" value="ECO:0007669"/>
    <property type="project" value="TreeGrafter"/>
</dbReference>
<dbReference type="InterPro" id="IPR000719">
    <property type="entry name" value="Prot_kinase_dom"/>
</dbReference>
<feature type="compositionally biased region" description="Polar residues" evidence="10">
    <location>
        <begin position="228"/>
        <end position="243"/>
    </location>
</feature>
<evidence type="ECO:0000256" key="7">
    <source>
        <dbReference type="ARBA" id="ARBA00022840"/>
    </source>
</evidence>
<evidence type="ECO:0000256" key="10">
    <source>
        <dbReference type="SAM" id="MobiDB-lite"/>
    </source>
</evidence>
<feature type="domain" description="DRBM" evidence="12">
    <location>
        <begin position="5"/>
        <end position="72"/>
    </location>
</feature>
<dbReference type="FunFam" id="1.10.510.10:FF:000251">
    <property type="entry name" value="eukaryotic translation initiation factor 2-alpha kinase 3"/>
    <property type="match status" value="1"/>
</dbReference>
<feature type="domain" description="Protein kinase" evidence="11">
    <location>
        <begin position="264"/>
        <end position="538"/>
    </location>
</feature>
<dbReference type="SMART" id="SM00358">
    <property type="entry name" value="DSRM"/>
    <property type="match status" value="2"/>
</dbReference>
<dbReference type="PROSITE" id="PS00107">
    <property type="entry name" value="PROTEIN_KINASE_ATP"/>
    <property type="match status" value="1"/>
</dbReference>
<evidence type="ECO:0000259" key="12">
    <source>
        <dbReference type="PROSITE" id="PS50137"/>
    </source>
</evidence>
<dbReference type="FunFam" id="3.30.160.20:FF:000045">
    <property type="entry name" value="Eukaryotic translation initiation factor 2-alpha kinase 2"/>
    <property type="match status" value="1"/>
</dbReference>
<dbReference type="PANTHER" id="PTHR11042">
    <property type="entry name" value="EUKARYOTIC TRANSLATION INITIATION FACTOR 2-ALPHA KINASE EIF2-ALPHA KINASE -RELATED"/>
    <property type="match status" value="1"/>
</dbReference>
<keyword evidence="4" id="KW-0808">Transferase</keyword>
<reference evidence="13" key="2">
    <citation type="submission" date="2025-09" db="UniProtKB">
        <authorList>
            <consortium name="Ensembl"/>
        </authorList>
    </citation>
    <scope>IDENTIFICATION</scope>
</reference>
<dbReference type="SUPFAM" id="SSF54768">
    <property type="entry name" value="dsRNA-binding domain-like"/>
    <property type="match status" value="2"/>
</dbReference>
<keyword evidence="14" id="KW-1185">Reference proteome</keyword>
<dbReference type="GeneTree" id="ENSGT00940000163863"/>
<name>A0A8C3AXW3_CYCLU</name>
<keyword evidence="5 9" id="KW-0547">Nucleotide-binding</keyword>
<dbReference type="Gene3D" id="3.30.200.20">
    <property type="entry name" value="Phosphorylase Kinase, domain 1"/>
    <property type="match status" value="1"/>
</dbReference>
<keyword evidence="2" id="KW-0723">Serine/threonine-protein kinase</keyword>
<dbReference type="Pfam" id="PF00069">
    <property type="entry name" value="Pkinase"/>
    <property type="match status" value="1"/>
</dbReference>
<evidence type="ECO:0000256" key="9">
    <source>
        <dbReference type="PROSITE-ProRule" id="PRU10141"/>
    </source>
</evidence>
<dbReference type="PROSITE" id="PS50011">
    <property type="entry name" value="PROTEIN_KINASE_DOM"/>
    <property type="match status" value="1"/>
</dbReference>
<feature type="compositionally biased region" description="Low complexity" evidence="10">
    <location>
        <begin position="244"/>
        <end position="255"/>
    </location>
</feature>
<accession>A0A8C3AXW3</accession>
<dbReference type="SUPFAM" id="SSF56112">
    <property type="entry name" value="Protein kinase-like (PK-like)"/>
    <property type="match status" value="1"/>
</dbReference>
<dbReference type="PANTHER" id="PTHR11042:SF166">
    <property type="entry name" value="EUKARYOTIC TRANSLATION INITIATION FACTOR 2-ALPHA KINASE 3"/>
    <property type="match status" value="1"/>
</dbReference>
<dbReference type="PROSITE" id="PS50137">
    <property type="entry name" value="DS_RBD"/>
    <property type="match status" value="2"/>
</dbReference>
<evidence type="ECO:0000256" key="1">
    <source>
        <dbReference type="ARBA" id="ARBA00012513"/>
    </source>
</evidence>
<dbReference type="Pfam" id="PF00035">
    <property type="entry name" value="dsrm"/>
    <property type="match status" value="2"/>
</dbReference>
<organism evidence="13 14">
    <name type="scientific">Cyclopterus lumpus</name>
    <name type="common">Lumpsucker</name>
    <dbReference type="NCBI Taxonomy" id="8103"/>
    <lineage>
        <taxon>Eukaryota</taxon>
        <taxon>Metazoa</taxon>
        <taxon>Chordata</taxon>
        <taxon>Craniata</taxon>
        <taxon>Vertebrata</taxon>
        <taxon>Euteleostomi</taxon>
        <taxon>Actinopterygii</taxon>
        <taxon>Neopterygii</taxon>
        <taxon>Teleostei</taxon>
        <taxon>Neoteleostei</taxon>
        <taxon>Acanthomorphata</taxon>
        <taxon>Eupercaria</taxon>
        <taxon>Perciformes</taxon>
        <taxon>Cottioidei</taxon>
        <taxon>Cottales</taxon>
        <taxon>Cyclopteridae</taxon>
        <taxon>Cyclopterus</taxon>
    </lineage>
</organism>
<dbReference type="Gene3D" id="3.30.160.20">
    <property type="match status" value="2"/>
</dbReference>
<evidence type="ECO:0000256" key="6">
    <source>
        <dbReference type="ARBA" id="ARBA00022777"/>
    </source>
</evidence>
<evidence type="ECO:0000256" key="8">
    <source>
        <dbReference type="PROSITE-ProRule" id="PRU00266"/>
    </source>
</evidence>
<dbReference type="InterPro" id="IPR011009">
    <property type="entry name" value="Kinase-like_dom_sf"/>
</dbReference>
<evidence type="ECO:0000259" key="11">
    <source>
        <dbReference type="PROSITE" id="PS50011"/>
    </source>
</evidence>
<evidence type="ECO:0000256" key="4">
    <source>
        <dbReference type="ARBA" id="ARBA00022679"/>
    </source>
</evidence>
<dbReference type="SMART" id="SM00220">
    <property type="entry name" value="S_TKc"/>
    <property type="match status" value="1"/>
</dbReference>